<dbReference type="EC" id="3.4.21.53" evidence="10 11"/>
<dbReference type="SUPFAM" id="SSF54211">
    <property type="entry name" value="Ribosomal protein S5 domain 2-like"/>
    <property type="match status" value="1"/>
</dbReference>
<dbReference type="InterPro" id="IPR020568">
    <property type="entry name" value="Ribosomal_Su5_D2-typ_SF"/>
</dbReference>
<dbReference type="SUPFAM" id="SSF52540">
    <property type="entry name" value="P-loop containing nucleoside triphosphate hydrolases"/>
    <property type="match status" value="1"/>
</dbReference>
<comment type="induction">
    <text evidence="10">By heat shock.</text>
</comment>
<sequence>MTPDIMQVPEVPETPREYPLMPLRDIVIFPTMVLPLFVGRNFSIKAIEEASKRDRLIFLTLQKEKEIDEPKEEDIHKVGVIAHIIRVVPIEENRIKVLVQGIKRGILKSLELRDDHYVALVEPVEEREIEEKDLTIEDKALMKSVKELLDKAISLGKQVIPDVVMIIREIEEPGRLADLMASILEMKSREAQEVLETLDPRERLRKVHQFLLNEVGLLEVKQQISTQAREQIEKEQREYFLRQQLRAIQEELGEADERRAEIEEYRKKLGELQLEESIKKEVEKQIKRLERLHPDSAEAGVIRTWLDWVIELPWNKRTEDNYDLERAREILDRDHYNLEKVKDRIIEYLAVRKLTEGGESSAQILAFVGPPGVGKTSLGRSIAEALGRKFVRIALGGIRDEAEIRGHRRTYVGAMPGRIIQAIKQAGTKNPLIMLDEIDKLAISFQGDPAAALLEVLDPEQNKNFTDLYIGLPFDLSEVIFICTGNRMDTIPTPLLDRMELLQLSGYSEEEKLFIAQKHLLPKLIPLHGIKEGEVNFEDEAILEIIRGYTREAGVRNLQRQISSVLRKIAVKKLKGESGPFRITKEDIRKLLGVPRYKPEREREPLVGIATGLAWTEVGGEIMYIEATKMKGKGGLLLTGSLGDIMKESAQAALSYIKSNAEAYGIDPDIFPNIDIHIHVPEGAVPKDGPSAGVAIATALISLITNTPVRMDIAMTGEITLRGRVLPVGGLKEKILAAKRAGIYEVILPEKNRDEVIEDLPEYVREKMELHFVNHLDEVFKLALVESKVSSS</sequence>
<dbReference type="InterPro" id="IPR027065">
    <property type="entry name" value="Lon_Prtase"/>
</dbReference>
<dbReference type="GO" id="GO:0004176">
    <property type="term" value="F:ATP-dependent peptidase activity"/>
    <property type="evidence" value="ECO:0007669"/>
    <property type="project" value="UniProtKB-UniRule"/>
</dbReference>
<accession>A0A497XP92</accession>
<dbReference type="SUPFAM" id="SSF88697">
    <property type="entry name" value="PUA domain-like"/>
    <property type="match status" value="1"/>
</dbReference>
<dbReference type="GO" id="GO:0043565">
    <property type="term" value="F:sequence-specific DNA binding"/>
    <property type="evidence" value="ECO:0007669"/>
    <property type="project" value="UniProtKB-UniRule"/>
</dbReference>
<dbReference type="InterPro" id="IPR015947">
    <property type="entry name" value="PUA-like_sf"/>
</dbReference>
<comment type="catalytic activity">
    <reaction evidence="9 10 11 14">
        <text>Hydrolysis of proteins in presence of ATP.</text>
        <dbReference type="EC" id="3.4.21.53"/>
    </reaction>
</comment>
<dbReference type="SMART" id="SM00382">
    <property type="entry name" value="AAA"/>
    <property type="match status" value="1"/>
</dbReference>
<keyword evidence="6 10" id="KW-0720">Serine protease</keyword>
<dbReference type="InterPro" id="IPR008269">
    <property type="entry name" value="Lon_proteolytic"/>
</dbReference>
<dbReference type="PROSITE" id="PS51787">
    <property type="entry name" value="LON_N"/>
    <property type="match status" value="1"/>
</dbReference>
<evidence type="ECO:0000256" key="2">
    <source>
        <dbReference type="ARBA" id="ARBA00022490"/>
    </source>
</evidence>
<dbReference type="NCBIfam" id="TIGR00763">
    <property type="entry name" value="lon"/>
    <property type="match status" value="1"/>
</dbReference>
<keyword evidence="3 10" id="KW-0645">Protease</keyword>
<dbReference type="GO" id="GO:0016887">
    <property type="term" value="F:ATP hydrolysis activity"/>
    <property type="evidence" value="ECO:0007669"/>
    <property type="project" value="UniProtKB-UniRule"/>
</dbReference>
<dbReference type="Pfam" id="PF22667">
    <property type="entry name" value="Lon_lid"/>
    <property type="match status" value="1"/>
</dbReference>
<dbReference type="PANTHER" id="PTHR10046">
    <property type="entry name" value="ATP DEPENDENT LON PROTEASE FAMILY MEMBER"/>
    <property type="match status" value="1"/>
</dbReference>
<keyword evidence="2 10" id="KW-0963">Cytoplasm</keyword>
<reference evidence="19 20" key="1">
    <citation type="submission" date="2018-10" db="EMBL/GenBank/DDBJ databases">
        <title>Genomic Encyclopedia of Archaeal and Bacterial Type Strains, Phase II (KMG-II): from individual species to whole genera.</title>
        <authorList>
            <person name="Goeker M."/>
        </authorList>
    </citation>
    <scope>NUCLEOTIDE SEQUENCE [LARGE SCALE GENOMIC DNA]</scope>
    <source>
        <strain evidence="19 20">DSM 16510</strain>
    </source>
</reference>
<dbReference type="GO" id="GO:0005524">
    <property type="term" value="F:ATP binding"/>
    <property type="evidence" value="ECO:0007669"/>
    <property type="project" value="UniProtKB-UniRule"/>
</dbReference>
<evidence type="ECO:0000256" key="9">
    <source>
        <dbReference type="ARBA" id="ARBA00050665"/>
    </source>
</evidence>
<dbReference type="Pfam" id="PF00004">
    <property type="entry name" value="AAA"/>
    <property type="match status" value="1"/>
</dbReference>
<comment type="similarity">
    <text evidence="10 11 14 15">Belongs to the peptidase S16 family.</text>
</comment>
<proteinExistence type="evidence at transcript level"/>
<dbReference type="InterPro" id="IPR014721">
    <property type="entry name" value="Ribsml_uS5_D2-typ_fold_subgr"/>
</dbReference>
<comment type="subcellular location">
    <subcellularLocation>
        <location evidence="1 10 11">Cytoplasm</location>
    </subcellularLocation>
</comment>
<evidence type="ECO:0000256" key="1">
    <source>
        <dbReference type="ARBA" id="ARBA00004496"/>
    </source>
</evidence>
<dbReference type="Pfam" id="PF05362">
    <property type="entry name" value="Lon_C"/>
    <property type="match status" value="1"/>
</dbReference>
<dbReference type="Gene3D" id="3.30.230.10">
    <property type="match status" value="1"/>
</dbReference>
<organism evidence="19 20">
    <name type="scientific">Hydrogenivirga caldilitoris</name>
    <dbReference type="NCBI Taxonomy" id="246264"/>
    <lineage>
        <taxon>Bacteria</taxon>
        <taxon>Pseudomonadati</taxon>
        <taxon>Aquificota</taxon>
        <taxon>Aquificia</taxon>
        <taxon>Aquificales</taxon>
        <taxon>Aquificaceae</taxon>
        <taxon>Hydrogenivirga</taxon>
    </lineage>
</organism>
<dbReference type="InterPro" id="IPR008268">
    <property type="entry name" value="Peptidase_S16_AS"/>
</dbReference>
<dbReference type="InterPro" id="IPR027543">
    <property type="entry name" value="Lon_bac"/>
</dbReference>
<dbReference type="GO" id="GO:0004252">
    <property type="term" value="F:serine-type endopeptidase activity"/>
    <property type="evidence" value="ECO:0007669"/>
    <property type="project" value="UniProtKB-UniRule"/>
</dbReference>
<evidence type="ECO:0000256" key="10">
    <source>
        <dbReference type="HAMAP-Rule" id="MF_01973"/>
    </source>
</evidence>
<dbReference type="PROSITE" id="PS51786">
    <property type="entry name" value="LON_PROTEOLYTIC"/>
    <property type="match status" value="1"/>
</dbReference>
<evidence type="ECO:0000313" key="19">
    <source>
        <dbReference type="EMBL" id="RLJ69939.1"/>
    </source>
</evidence>
<feature type="domain" description="Lon N-terminal" evidence="18">
    <location>
        <begin position="18"/>
        <end position="215"/>
    </location>
</feature>
<dbReference type="EMBL" id="RCCJ01000001">
    <property type="protein sequence ID" value="RLJ69939.1"/>
    <property type="molecule type" value="Genomic_DNA"/>
</dbReference>
<evidence type="ECO:0000256" key="7">
    <source>
        <dbReference type="ARBA" id="ARBA00022840"/>
    </source>
</evidence>
<evidence type="ECO:0000256" key="14">
    <source>
        <dbReference type="PROSITE-ProRule" id="PRU01122"/>
    </source>
</evidence>
<evidence type="ECO:0000256" key="6">
    <source>
        <dbReference type="ARBA" id="ARBA00022825"/>
    </source>
</evidence>
<dbReference type="Proteomes" id="UP000267841">
    <property type="component" value="Unassembled WGS sequence"/>
</dbReference>
<keyword evidence="8 10" id="KW-0346">Stress response</keyword>
<evidence type="ECO:0000259" key="17">
    <source>
        <dbReference type="PROSITE" id="PS51786"/>
    </source>
</evidence>
<dbReference type="Pfam" id="PF02190">
    <property type="entry name" value="LON_substr_bdg"/>
    <property type="match status" value="1"/>
</dbReference>
<dbReference type="Gene3D" id="1.20.58.1480">
    <property type="match status" value="1"/>
</dbReference>
<evidence type="ECO:0000256" key="5">
    <source>
        <dbReference type="ARBA" id="ARBA00022801"/>
    </source>
</evidence>
<keyword evidence="7 10" id="KW-0067">ATP-binding</keyword>
<dbReference type="HAMAP" id="MF_01973">
    <property type="entry name" value="lon_bact"/>
    <property type="match status" value="1"/>
</dbReference>
<dbReference type="Gene3D" id="2.30.130.40">
    <property type="entry name" value="LON domain-like"/>
    <property type="match status" value="1"/>
</dbReference>
<keyword evidence="5 10" id="KW-0378">Hydrolase</keyword>
<comment type="function">
    <text evidence="10">ATP-dependent serine protease that mediates the selective degradation of mutant and abnormal proteins as well as certain short-lived regulatory proteins. Required for cellular homeostasis and for survival from DNA damage and developmental changes induced by stress. Degrades polypeptides processively to yield small peptide fragments that are 5 to 10 amino acids long. Binds to DNA in a double-stranded, site-specific manner.</text>
</comment>
<dbReference type="InterPro" id="IPR003111">
    <property type="entry name" value="Lon_prtase_N"/>
</dbReference>
<dbReference type="PROSITE" id="PS01046">
    <property type="entry name" value="LON_SER"/>
    <property type="match status" value="1"/>
</dbReference>
<feature type="coiled-coil region" evidence="16">
    <location>
        <begin position="218"/>
        <end position="292"/>
    </location>
</feature>
<dbReference type="FunFam" id="3.40.50.300:FF:000021">
    <property type="entry name" value="Lon protease homolog"/>
    <property type="match status" value="1"/>
</dbReference>
<feature type="active site" evidence="10 12">
    <location>
        <position position="691"/>
    </location>
</feature>
<evidence type="ECO:0000256" key="12">
    <source>
        <dbReference type="PIRSR" id="PIRSR001174-1"/>
    </source>
</evidence>
<feature type="active site" evidence="10 12">
    <location>
        <position position="734"/>
    </location>
</feature>
<dbReference type="PRINTS" id="PR00830">
    <property type="entry name" value="ENDOLAPTASE"/>
</dbReference>
<evidence type="ECO:0000256" key="3">
    <source>
        <dbReference type="ARBA" id="ARBA00022670"/>
    </source>
</evidence>
<dbReference type="SMART" id="SM00464">
    <property type="entry name" value="LON"/>
    <property type="match status" value="1"/>
</dbReference>
<dbReference type="GO" id="GO:0005737">
    <property type="term" value="C:cytoplasm"/>
    <property type="evidence" value="ECO:0007669"/>
    <property type="project" value="UniProtKB-SubCell"/>
</dbReference>
<dbReference type="PIRSF" id="PIRSF001174">
    <property type="entry name" value="Lon_proteas"/>
    <property type="match status" value="1"/>
</dbReference>
<comment type="caution">
    <text evidence="19">The sequence shown here is derived from an EMBL/GenBank/DDBJ whole genome shotgun (WGS) entry which is preliminary data.</text>
</comment>
<dbReference type="InterPro" id="IPR003959">
    <property type="entry name" value="ATPase_AAA_core"/>
</dbReference>
<evidence type="ECO:0000256" key="8">
    <source>
        <dbReference type="ARBA" id="ARBA00023016"/>
    </source>
</evidence>
<evidence type="ECO:0000256" key="13">
    <source>
        <dbReference type="PIRSR" id="PIRSR001174-2"/>
    </source>
</evidence>
<feature type="domain" description="Lon proteolytic" evidence="17">
    <location>
        <begin position="604"/>
        <end position="786"/>
    </location>
</feature>
<name>A0A497XP92_9AQUI</name>
<comment type="subunit">
    <text evidence="10 11">Homohexamer. Organized in a ring with a central cavity.</text>
</comment>
<keyword evidence="20" id="KW-1185">Reference proteome</keyword>
<dbReference type="InterPro" id="IPR003593">
    <property type="entry name" value="AAA+_ATPase"/>
</dbReference>
<keyword evidence="16" id="KW-0175">Coiled coil</keyword>
<evidence type="ECO:0000256" key="11">
    <source>
        <dbReference type="PIRNR" id="PIRNR001174"/>
    </source>
</evidence>
<protein>
    <recommendedName>
        <fullName evidence="10 11">Lon protease</fullName>
        <ecNumber evidence="10 11">3.4.21.53</ecNumber>
    </recommendedName>
    <alternativeName>
        <fullName evidence="10">ATP-dependent protease La</fullName>
    </alternativeName>
</protein>
<dbReference type="Gene3D" id="3.40.50.300">
    <property type="entry name" value="P-loop containing nucleotide triphosphate hydrolases"/>
    <property type="match status" value="1"/>
</dbReference>
<dbReference type="InterPro" id="IPR054594">
    <property type="entry name" value="Lon_lid"/>
</dbReference>
<dbReference type="GO" id="GO:0006515">
    <property type="term" value="P:protein quality control for misfolded or incompletely synthesized proteins"/>
    <property type="evidence" value="ECO:0007669"/>
    <property type="project" value="UniProtKB-UniRule"/>
</dbReference>
<evidence type="ECO:0000256" key="16">
    <source>
        <dbReference type="SAM" id="Coils"/>
    </source>
</evidence>
<evidence type="ECO:0000259" key="18">
    <source>
        <dbReference type="PROSITE" id="PS51787"/>
    </source>
</evidence>
<dbReference type="Gene3D" id="1.20.5.5270">
    <property type="match status" value="1"/>
</dbReference>
<dbReference type="GO" id="GO:0034605">
    <property type="term" value="P:cellular response to heat"/>
    <property type="evidence" value="ECO:0007669"/>
    <property type="project" value="UniProtKB-UniRule"/>
</dbReference>
<gene>
    <name evidence="10" type="primary">lon</name>
    <name evidence="19" type="ORF">BCF55_0198</name>
</gene>
<evidence type="ECO:0000256" key="4">
    <source>
        <dbReference type="ARBA" id="ARBA00022741"/>
    </source>
</evidence>
<dbReference type="InterPro" id="IPR027417">
    <property type="entry name" value="P-loop_NTPase"/>
</dbReference>
<keyword evidence="4 10" id="KW-0547">Nucleotide-binding</keyword>
<evidence type="ECO:0000313" key="20">
    <source>
        <dbReference type="Proteomes" id="UP000267841"/>
    </source>
</evidence>
<dbReference type="InterPro" id="IPR046336">
    <property type="entry name" value="Lon_prtase_N_sf"/>
</dbReference>
<evidence type="ECO:0000256" key="15">
    <source>
        <dbReference type="RuleBase" id="RU000591"/>
    </source>
</evidence>
<dbReference type="AlphaFoldDB" id="A0A497XP92"/>
<feature type="binding site" evidence="10 13">
    <location>
        <begin position="369"/>
        <end position="376"/>
    </location>
    <ligand>
        <name>ATP</name>
        <dbReference type="ChEBI" id="CHEBI:30616"/>
    </ligand>
</feature>
<dbReference type="CDD" id="cd19500">
    <property type="entry name" value="RecA-like_Lon"/>
    <property type="match status" value="1"/>
</dbReference>
<dbReference type="Gene3D" id="1.10.8.60">
    <property type="match status" value="1"/>
</dbReference>
<dbReference type="InterPro" id="IPR004815">
    <property type="entry name" value="Lon_bac/euk-typ"/>
</dbReference>